<dbReference type="EC" id="3.4.25.1" evidence="9 10"/>
<evidence type="ECO:0000256" key="1">
    <source>
        <dbReference type="ARBA" id="ARBA00001198"/>
    </source>
</evidence>
<sequence>MSEAFDGGGQLPAAFMNPGTSSFTELLGAVAPDLLPTARELPQGTTGSHLTPEATTIVALTFPNGVVLAGDRRATAGNVIANRDMDKLYRTDEFSAIAIAGAAGVGIELAKLFQVELEHYEKMEGRSLSLEGKANRLATMIRGNLPMALQGFVVLPLLVGYDTDRGQGRIYSYDPVGGRYEEHDFHSIGSGAVYARGALKKLFAGDLSEEDAAVAAIQSLYDAADDDSATGGPDLHRGIYPLVDVITEDGHRRLPEEDVARLATAVVEERAERPDGPRAPLR</sequence>
<feature type="propeptide" id="PRO_5005016479" description="Removed in mature form; by autocatalysis" evidence="9">
    <location>
        <begin position="1"/>
        <end position="54"/>
    </location>
</feature>
<keyword evidence="4 9" id="KW-0888">Threonine protease</keyword>
<dbReference type="PANTHER" id="PTHR32194:SF0">
    <property type="entry name" value="ATP-DEPENDENT PROTEASE SUBUNIT HSLV"/>
    <property type="match status" value="1"/>
</dbReference>
<evidence type="ECO:0000256" key="10">
    <source>
        <dbReference type="NCBIfam" id="TIGR03690"/>
    </source>
</evidence>
<dbReference type="PRINTS" id="PR00141">
    <property type="entry name" value="PROTEASOME"/>
</dbReference>
<dbReference type="AlphaFoldDB" id="A0A0C2JBS2"/>
<dbReference type="HAMAP" id="MF_02113_B">
    <property type="entry name" value="Proteasome_B_B"/>
    <property type="match status" value="1"/>
</dbReference>
<comment type="pathway">
    <text evidence="9">Protein degradation; proteasomal Pup-dependent pathway.</text>
</comment>
<dbReference type="GO" id="GO:0019941">
    <property type="term" value="P:modification-dependent protein catabolic process"/>
    <property type="evidence" value="ECO:0007669"/>
    <property type="project" value="UniProtKB-UniRule"/>
</dbReference>
<evidence type="ECO:0000256" key="9">
    <source>
        <dbReference type="HAMAP-Rule" id="MF_02113"/>
    </source>
</evidence>
<dbReference type="GO" id="GO:0005737">
    <property type="term" value="C:cytoplasm"/>
    <property type="evidence" value="ECO:0007669"/>
    <property type="project" value="UniProtKB-SubCell"/>
</dbReference>
<dbReference type="InterPro" id="IPR023333">
    <property type="entry name" value="Proteasome_suB-type"/>
</dbReference>
<keyword evidence="8 9" id="KW-0865">Zymogen</keyword>
<dbReference type="EMBL" id="JROO01000018">
    <property type="protein sequence ID" value="KIH98866.1"/>
    <property type="molecule type" value="Genomic_DNA"/>
</dbReference>
<feature type="chain" id="PRO_5023544870" description="Proteasome subunit beta" evidence="9">
    <location>
        <begin position="55"/>
        <end position="282"/>
    </location>
</feature>
<evidence type="ECO:0000256" key="5">
    <source>
        <dbReference type="ARBA" id="ARBA00022801"/>
    </source>
</evidence>
<reference evidence="13" key="1">
    <citation type="journal article" date="2015" name="Chem. Biol.">
        <title>Structure, bioactivity, and resistance mechanism of streptomonomicin, an unusual lasso Peptide from an understudied halophilic actinomycete.</title>
        <authorList>
            <person name="Metelev M."/>
            <person name="Tietz J.I."/>
            <person name="Melby J.O."/>
            <person name="Blair P.M."/>
            <person name="Zhu L."/>
            <person name="Livnat I."/>
            <person name="Severinov K."/>
            <person name="Mitchell D.A."/>
        </authorList>
    </citation>
    <scope>NUCLEOTIDE SEQUENCE [LARGE SCALE GENOMIC DNA]</scope>
    <source>
        <strain evidence="13">YIM 90003</strain>
    </source>
</reference>
<keyword evidence="7 9" id="KW-0647">Proteasome</keyword>
<name>A0A0C2JBS2_9ACTN</name>
<evidence type="ECO:0000256" key="11">
    <source>
        <dbReference type="PIRSR" id="PIRSR600243-1"/>
    </source>
</evidence>
<comment type="subcellular location">
    <subcellularLocation>
        <location evidence="9">Cytoplasm</location>
    </subcellularLocation>
</comment>
<evidence type="ECO:0000313" key="13">
    <source>
        <dbReference type="Proteomes" id="UP000031675"/>
    </source>
</evidence>
<keyword evidence="13" id="KW-1185">Reference proteome</keyword>
<dbReference type="UniPathway" id="UPA00997"/>
<keyword evidence="2 9" id="KW-0963">Cytoplasm</keyword>
<keyword evidence="6 9" id="KW-0068">Autocatalytic cleavage</keyword>
<dbReference type="GO" id="GO:0010498">
    <property type="term" value="P:proteasomal protein catabolic process"/>
    <property type="evidence" value="ECO:0007669"/>
    <property type="project" value="UniProtKB-UniRule"/>
</dbReference>
<proteinExistence type="inferred from homology"/>
<dbReference type="GO" id="GO:0004298">
    <property type="term" value="F:threonine-type endopeptidase activity"/>
    <property type="evidence" value="ECO:0007669"/>
    <property type="project" value="UniProtKB-UniRule"/>
</dbReference>
<dbReference type="NCBIfam" id="TIGR03690">
    <property type="entry name" value="20S_bact_beta"/>
    <property type="match status" value="1"/>
</dbReference>
<dbReference type="Proteomes" id="UP000031675">
    <property type="component" value="Unassembled WGS sequence"/>
</dbReference>
<evidence type="ECO:0000256" key="7">
    <source>
        <dbReference type="ARBA" id="ARBA00022942"/>
    </source>
</evidence>
<comment type="catalytic activity">
    <reaction evidence="1 9">
        <text>Cleavage of peptide bonds with very broad specificity.</text>
        <dbReference type="EC" id="3.4.25.1"/>
    </reaction>
</comment>
<dbReference type="SUPFAM" id="SSF56235">
    <property type="entry name" value="N-terminal nucleophile aminohydrolases (Ntn hydrolases)"/>
    <property type="match status" value="1"/>
</dbReference>
<comment type="caution">
    <text evidence="12">The sequence shown here is derived from an EMBL/GenBank/DDBJ whole genome shotgun (WGS) entry which is preliminary data.</text>
</comment>
<comment type="subunit">
    <text evidence="9">The 20S proteasome core is composed of 14 alpha and 14 beta subunits that assemble into four stacked heptameric rings, resulting in a barrel-shaped structure. The two inner rings, each composed of seven catalytic beta subunits, are sandwiched by two outer rings, each composed of seven alpha subunits. The catalytic chamber with the active sites is on the inside of the barrel. Has a gated structure, the ends of the cylinder being occluded by the N-termini of the alpha-subunits. Is capped by the proteasome-associated ATPase, ARC.</text>
</comment>
<dbReference type="InterPro" id="IPR022483">
    <property type="entry name" value="PSB_actinobac"/>
</dbReference>
<feature type="active site" description="Nucleophile" evidence="9 11">
    <location>
        <position position="55"/>
    </location>
</feature>
<dbReference type="RefSeq" id="WP_040272833.1">
    <property type="nucleotide sequence ID" value="NZ_JROO01000018.1"/>
</dbReference>
<evidence type="ECO:0000256" key="4">
    <source>
        <dbReference type="ARBA" id="ARBA00022698"/>
    </source>
</evidence>
<dbReference type="PROSITE" id="PS51476">
    <property type="entry name" value="PROTEASOME_BETA_2"/>
    <property type="match status" value="1"/>
</dbReference>
<dbReference type="STRING" id="183763.LP52_10515"/>
<comment type="similarity">
    <text evidence="9">Belongs to the peptidase T1B family.</text>
</comment>
<dbReference type="InterPro" id="IPR000243">
    <property type="entry name" value="Pept_T1A_subB"/>
</dbReference>
<protein>
    <recommendedName>
        <fullName evidence="9 10">Proteasome subunit beta</fullName>
        <ecNumber evidence="9 10">3.4.25.1</ecNumber>
    </recommendedName>
    <alternativeName>
        <fullName evidence="9">20S proteasome beta subunit</fullName>
    </alternativeName>
    <alternativeName>
        <fullName evidence="9">Proteasome core protein PrcB</fullName>
    </alternativeName>
</protein>
<dbReference type="CDD" id="cd01906">
    <property type="entry name" value="proteasome_protease_HslV"/>
    <property type="match status" value="1"/>
</dbReference>
<dbReference type="InterPro" id="IPR001353">
    <property type="entry name" value="Proteasome_sua/b"/>
</dbReference>
<keyword evidence="3 9" id="KW-0645">Protease</keyword>
<dbReference type="GO" id="GO:0019774">
    <property type="term" value="C:proteasome core complex, beta-subunit complex"/>
    <property type="evidence" value="ECO:0007669"/>
    <property type="project" value="UniProtKB-UniRule"/>
</dbReference>
<evidence type="ECO:0000256" key="6">
    <source>
        <dbReference type="ARBA" id="ARBA00022813"/>
    </source>
</evidence>
<comment type="activity regulation">
    <text evidence="9">The formation of the proteasomal ATPase ARC-20S proteasome complex, likely via the docking of the C-termini of ARC into the intersubunit pockets in the alpha-rings, may trigger opening of the gate for substrate entry. Interconversion between the open-gate and close-gate conformations leads to a dynamic regulation of the 20S proteasome proteolysis activity.</text>
</comment>
<dbReference type="Pfam" id="PF00227">
    <property type="entry name" value="Proteasome"/>
    <property type="match status" value="1"/>
</dbReference>
<evidence type="ECO:0000313" key="12">
    <source>
        <dbReference type="EMBL" id="KIH98866.1"/>
    </source>
</evidence>
<dbReference type="PANTHER" id="PTHR32194">
    <property type="entry name" value="METALLOPROTEASE TLDD"/>
    <property type="match status" value="1"/>
</dbReference>
<gene>
    <name evidence="9" type="primary">prcB</name>
    <name evidence="12" type="ORF">LP52_10515</name>
</gene>
<accession>A0A0C2JBS2</accession>
<keyword evidence="5 9" id="KW-0378">Hydrolase</keyword>
<dbReference type="Gene3D" id="3.60.20.10">
    <property type="entry name" value="Glutamine Phosphoribosylpyrophosphate, subunit 1, domain 1"/>
    <property type="match status" value="1"/>
</dbReference>
<evidence type="ECO:0000256" key="8">
    <source>
        <dbReference type="ARBA" id="ARBA00023145"/>
    </source>
</evidence>
<dbReference type="InterPro" id="IPR029055">
    <property type="entry name" value="Ntn_hydrolases_N"/>
</dbReference>
<evidence type="ECO:0000256" key="2">
    <source>
        <dbReference type="ARBA" id="ARBA00022490"/>
    </source>
</evidence>
<organism evidence="12 13">
    <name type="scientific">Streptomonospora alba</name>
    <dbReference type="NCBI Taxonomy" id="183763"/>
    <lineage>
        <taxon>Bacteria</taxon>
        <taxon>Bacillati</taxon>
        <taxon>Actinomycetota</taxon>
        <taxon>Actinomycetes</taxon>
        <taxon>Streptosporangiales</taxon>
        <taxon>Nocardiopsidaceae</taxon>
        <taxon>Streptomonospora</taxon>
    </lineage>
</organism>
<evidence type="ECO:0000256" key="3">
    <source>
        <dbReference type="ARBA" id="ARBA00022670"/>
    </source>
</evidence>
<comment type="function">
    <text evidence="9">Component of the proteasome core, a large protease complex with broad specificity involved in protein degradation.</text>
</comment>